<feature type="compositionally biased region" description="Low complexity" evidence="1">
    <location>
        <begin position="24"/>
        <end position="56"/>
    </location>
</feature>
<protein>
    <submittedName>
        <fullName evidence="2">DUF4192 domain-containing protein</fullName>
    </submittedName>
</protein>
<dbReference type="Proteomes" id="UP000570678">
    <property type="component" value="Unassembled WGS sequence"/>
</dbReference>
<proteinExistence type="predicted"/>
<evidence type="ECO:0000313" key="2">
    <source>
        <dbReference type="EMBL" id="NKY59728.1"/>
    </source>
</evidence>
<feature type="region of interest" description="Disordered" evidence="1">
    <location>
        <begin position="1"/>
        <end position="74"/>
    </location>
</feature>
<dbReference type="AlphaFoldDB" id="A0A846YQS3"/>
<comment type="caution">
    <text evidence="2">The sequence shown here is derived from an EMBL/GenBank/DDBJ whole genome shotgun (WGS) entry which is preliminary data.</text>
</comment>
<organism evidence="2 3">
    <name type="scientific">Nocardia flavorosea</name>
    <dbReference type="NCBI Taxonomy" id="53429"/>
    <lineage>
        <taxon>Bacteria</taxon>
        <taxon>Bacillati</taxon>
        <taxon>Actinomycetota</taxon>
        <taxon>Actinomycetes</taxon>
        <taxon>Mycobacteriales</taxon>
        <taxon>Nocardiaceae</taxon>
        <taxon>Nocardia</taxon>
    </lineage>
</organism>
<feature type="compositionally biased region" description="Polar residues" evidence="1">
    <location>
        <begin position="1"/>
        <end position="12"/>
    </location>
</feature>
<dbReference type="InterPro" id="IPR025447">
    <property type="entry name" value="DUF4192"/>
</dbReference>
<sequence length="449" mass="46625">MTPAATSVSQSPAAPIDAPDHSRPAPAGRAATGTGTGGRCPTARALAARPAAPTEAEPGRPPVRAGNPAGSSLLRCAEGTTGEYERLTRPAPARLDDPGDLIAAIPAMLGFRPERSLVLAVLCAVPGAPDSAVIDLVVRCDLRQPDTGRASDEGTVAAAVSRVCGRPGVVGVLVVLVDEELPDPEASPAQPVPVLIALQRRMAAAAVPVRAVWAVNSIGGGRPWWSLTEPGRRGLIADPVASRVTLNRVLDGRPIRRCRGELTALIAPDPALCAQVSAELGAAQARAKDRYAAAARREDPIGFLRGELVTVLWLISNTESGADLAARELADLAVALRDRGLRDCMFALAATVHAEAAEQVWSRLARALGGADRAETAMLLGYFAYARGDGPLAGIALDAALDADPHHSMATLLHTALEAGMRPERLRDLARCGKDCAATLGVDMDAAQW</sequence>
<evidence type="ECO:0000256" key="1">
    <source>
        <dbReference type="SAM" id="MobiDB-lite"/>
    </source>
</evidence>
<name>A0A846YQS3_9NOCA</name>
<dbReference type="Pfam" id="PF13830">
    <property type="entry name" value="DUF4192"/>
    <property type="match status" value="1"/>
</dbReference>
<evidence type="ECO:0000313" key="3">
    <source>
        <dbReference type="Proteomes" id="UP000570678"/>
    </source>
</evidence>
<gene>
    <name evidence="2" type="ORF">HGA15_26975</name>
</gene>
<accession>A0A846YQS3</accession>
<dbReference type="EMBL" id="JAAXOT010000017">
    <property type="protein sequence ID" value="NKY59728.1"/>
    <property type="molecule type" value="Genomic_DNA"/>
</dbReference>
<dbReference type="RefSeq" id="WP_062974341.1">
    <property type="nucleotide sequence ID" value="NZ_JAAXOT010000017.1"/>
</dbReference>
<keyword evidence="3" id="KW-1185">Reference proteome</keyword>
<reference evidence="2 3" key="1">
    <citation type="submission" date="2020-04" db="EMBL/GenBank/DDBJ databases">
        <title>MicrobeNet Type strains.</title>
        <authorList>
            <person name="Nicholson A.C."/>
        </authorList>
    </citation>
    <scope>NUCLEOTIDE SEQUENCE [LARGE SCALE GENOMIC DNA]</scope>
    <source>
        <strain evidence="2 3">JCM 3332</strain>
    </source>
</reference>